<dbReference type="Pfam" id="PF00314">
    <property type="entry name" value="Thaumatin"/>
    <property type="match status" value="1"/>
</dbReference>
<dbReference type="Gene3D" id="2.60.110.10">
    <property type="entry name" value="Thaumatin"/>
    <property type="match status" value="1"/>
</dbReference>
<protein>
    <recommendedName>
        <fullName evidence="5">Osmotin, thaumatin-like protein</fullName>
    </recommendedName>
</protein>
<feature type="chain" id="PRO_5046144661" description="Osmotin, thaumatin-like protein" evidence="2">
    <location>
        <begin position="37"/>
        <end position="420"/>
    </location>
</feature>
<proteinExistence type="predicted"/>
<evidence type="ECO:0000313" key="4">
    <source>
        <dbReference type="Proteomes" id="UP001391051"/>
    </source>
</evidence>
<dbReference type="RefSeq" id="XP_066704674.1">
    <property type="nucleotide sequence ID" value="XM_066839610.1"/>
</dbReference>
<keyword evidence="2" id="KW-0732">Signal</keyword>
<sequence>MEKRPQTGDSRRFMSKRKTLLATALLLGSEISGVAAKVYPSNHESYKFNYLNNSMRYLKPKRALSKRDNPIPLIVTNSCKDPLWPGIATQHGEPPESSGFELGPGKTRNLTVSSDWQGRVWGRTNCTTSGDTATCSTGDCFGKLECQFSGAPPATLAEFNLAGGDSRKQTFYDISLVDGYNLPLGLVYHPAPNTTNFPPNLLNAACIATAGYLTEPARTGTFYTNSSFPTPYDKIQTNAGVSKWCPWDLQAFLPEKPGDGVYPYPDDNVQRPNFDPCKSACAATNEPSDCCTGKYDDPSVCKPSLYSGHAKAVCPDAYSFAFDDTTSTFIVPSGGGWEVVFCPEGRSTNILATFGHQLSAIASGSLSVEEIQATTMNETFIDSQPDDSSSSSGAASGFEDLSIFACVIAVAATFLMLWVE</sequence>
<dbReference type="Proteomes" id="UP001391051">
    <property type="component" value="Unassembled WGS sequence"/>
</dbReference>
<reference evidence="3 4" key="1">
    <citation type="submission" date="2023-01" db="EMBL/GenBank/DDBJ databases">
        <title>Analysis of 21 Apiospora genomes using comparative genomics revels a genus with tremendous synthesis potential of carbohydrate active enzymes and secondary metabolites.</title>
        <authorList>
            <person name="Sorensen T."/>
        </authorList>
    </citation>
    <scope>NUCLEOTIDE SEQUENCE [LARGE SCALE GENOMIC DNA]</scope>
    <source>
        <strain evidence="3 4">CBS 24483</strain>
    </source>
</reference>
<dbReference type="InterPro" id="IPR037176">
    <property type="entry name" value="Osmotin/thaumatin-like_sf"/>
</dbReference>
<name>A0ABR1QRX8_9PEZI</name>
<keyword evidence="1" id="KW-0812">Transmembrane</keyword>
<dbReference type="GeneID" id="92072672"/>
<accession>A0ABR1QRX8</accession>
<dbReference type="InterPro" id="IPR001938">
    <property type="entry name" value="Thaumatin"/>
</dbReference>
<evidence type="ECO:0000256" key="2">
    <source>
        <dbReference type="SAM" id="SignalP"/>
    </source>
</evidence>
<keyword evidence="1" id="KW-1133">Transmembrane helix</keyword>
<dbReference type="PROSITE" id="PS51367">
    <property type="entry name" value="THAUMATIN_2"/>
    <property type="match status" value="1"/>
</dbReference>
<dbReference type="EMBL" id="JAQQWE010000002">
    <property type="protein sequence ID" value="KAK7962563.1"/>
    <property type="molecule type" value="Genomic_DNA"/>
</dbReference>
<comment type="caution">
    <text evidence="3">The sequence shown here is derived from an EMBL/GenBank/DDBJ whole genome shotgun (WGS) entry which is preliminary data.</text>
</comment>
<dbReference type="PANTHER" id="PTHR31048">
    <property type="entry name" value="OS03G0233200 PROTEIN"/>
    <property type="match status" value="1"/>
</dbReference>
<keyword evidence="1" id="KW-0472">Membrane</keyword>
<feature type="transmembrane region" description="Helical" evidence="1">
    <location>
        <begin position="401"/>
        <end position="419"/>
    </location>
</feature>
<dbReference type="SMART" id="SM00205">
    <property type="entry name" value="THN"/>
    <property type="match status" value="1"/>
</dbReference>
<keyword evidence="4" id="KW-1185">Reference proteome</keyword>
<organism evidence="3 4">
    <name type="scientific">Apiospora aurea</name>
    <dbReference type="NCBI Taxonomy" id="335848"/>
    <lineage>
        <taxon>Eukaryota</taxon>
        <taxon>Fungi</taxon>
        <taxon>Dikarya</taxon>
        <taxon>Ascomycota</taxon>
        <taxon>Pezizomycotina</taxon>
        <taxon>Sordariomycetes</taxon>
        <taxon>Xylariomycetidae</taxon>
        <taxon>Amphisphaeriales</taxon>
        <taxon>Apiosporaceae</taxon>
        <taxon>Apiospora</taxon>
    </lineage>
</organism>
<feature type="signal peptide" evidence="2">
    <location>
        <begin position="1"/>
        <end position="36"/>
    </location>
</feature>
<evidence type="ECO:0000256" key="1">
    <source>
        <dbReference type="SAM" id="Phobius"/>
    </source>
</evidence>
<dbReference type="PRINTS" id="PR00347">
    <property type="entry name" value="THAUMATIN"/>
</dbReference>
<gene>
    <name evidence="3" type="ORF">PG986_003388</name>
</gene>
<dbReference type="SUPFAM" id="SSF49870">
    <property type="entry name" value="Osmotin, thaumatin-like protein"/>
    <property type="match status" value="1"/>
</dbReference>
<evidence type="ECO:0008006" key="5">
    <source>
        <dbReference type="Google" id="ProtNLM"/>
    </source>
</evidence>
<evidence type="ECO:0000313" key="3">
    <source>
        <dbReference type="EMBL" id="KAK7962563.1"/>
    </source>
</evidence>